<comment type="similarity">
    <text evidence="2">Belongs to the peptidase S54 family.</text>
</comment>
<feature type="domain" description="Peptidase S54 rhomboid" evidence="8">
    <location>
        <begin position="238"/>
        <end position="372"/>
    </location>
</feature>
<evidence type="ECO:0000256" key="1">
    <source>
        <dbReference type="ARBA" id="ARBA00004141"/>
    </source>
</evidence>
<gene>
    <name evidence="9" type="ORF">O0S08_04100</name>
</gene>
<keyword evidence="3 7" id="KW-0812">Transmembrane</keyword>
<keyword evidence="4 9" id="KW-0378">Hydrolase</keyword>
<reference evidence="9" key="1">
    <citation type="submission" date="2022-11" db="EMBL/GenBank/DDBJ databases">
        <title>Minimal conservation of predation-associated metabolite biosynthetic gene clusters underscores biosynthetic potential of Myxococcota including descriptions for ten novel species: Archangium lansinium sp. nov., Myxococcus landrumus sp. nov., Nannocystis bai.</title>
        <authorList>
            <person name="Ahearne A."/>
            <person name="Stevens C."/>
            <person name="Dowd S."/>
        </authorList>
    </citation>
    <scope>NUCLEOTIDE SEQUENCE</scope>
    <source>
        <strain evidence="9">Fl3</strain>
    </source>
</reference>
<feature type="transmembrane region" description="Helical" evidence="7">
    <location>
        <begin position="278"/>
        <end position="296"/>
    </location>
</feature>
<dbReference type="PANTHER" id="PTHR43731">
    <property type="entry name" value="RHOMBOID PROTEASE"/>
    <property type="match status" value="1"/>
</dbReference>
<keyword evidence="6 7" id="KW-0472">Membrane</keyword>
<feature type="transmembrane region" description="Helical" evidence="7">
    <location>
        <begin position="90"/>
        <end position="111"/>
    </location>
</feature>
<dbReference type="SUPFAM" id="SSF144091">
    <property type="entry name" value="Rhomboid-like"/>
    <property type="match status" value="1"/>
</dbReference>
<evidence type="ECO:0000256" key="6">
    <source>
        <dbReference type="ARBA" id="ARBA00023136"/>
    </source>
</evidence>
<dbReference type="InterPro" id="IPR035952">
    <property type="entry name" value="Rhomboid-like_sf"/>
</dbReference>
<organism evidence="9 10">
    <name type="scientific">Nannocystis punicea</name>
    <dbReference type="NCBI Taxonomy" id="2995304"/>
    <lineage>
        <taxon>Bacteria</taxon>
        <taxon>Pseudomonadati</taxon>
        <taxon>Myxococcota</taxon>
        <taxon>Polyangia</taxon>
        <taxon>Nannocystales</taxon>
        <taxon>Nannocystaceae</taxon>
        <taxon>Nannocystis</taxon>
    </lineage>
</organism>
<evidence type="ECO:0000256" key="2">
    <source>
        <dbReference type="ARBA" id="ARBA00009045"/>
    </source>
</evidence>
<evidence type="ECO:0000256" key="4">
    <source>
        <dbReference type="ARBA" id="ARBA00022801"/>
    </source>
</evidence>
<evidence type="ECO:0000256" key="7">
    <source>
        <dbReference type="SAM" id="Phobius"/>
    </source>
</evidence>
<keyword evidence="10" id="KW-1185">Reference proteome</keyword>
<dbReference type="GO" id="GO:0006508">
    <property type="term" value="P:proteolysis"/>
    <property type="evidence" value="ECO:0007669"/>
    <property type="project" value="UniProtKB-KW"/>
</dbReference>
<dbReference type="Pfam" id="PF01694">
    <property type="entry name" value="Rhomboid"/>
    <property type="match status" value="1"/>
</dbReference>
<dbReference type="InterPro" id="IPR050925">
    <property type="entry name" value="Rhomboid_protease_S54"/>
</dbReference>
<dbReference type="Gene3D" id="1.20.1540.10">
    <property type="entry name" value="Rhomboid-like"/>
    <property type="match status" value="1"/>
</dbReference>
<feature type="transmembrane region" description="Helical" evidence="7">
    <location>
        <begin position="117"/>
        <end position="136"/>
    </location>
</feature>
<dbReference type="EC" id="3.4.21.105" evidence="9"/>
<accession>A0ABY7H895</accession>
<proteinExistence type="inferred from homology"/>
<dbReference type="EMBL" id="CP114040">
    <property type="protein sequence ID" value="WAS95320.1"/>
    <property type="molecule type" value="Genomic_DNA"/>
</dbReference>
<dbReference type="Proteomes" id="UP001164459">
    <property type="component" value="Chromosome"/>
</dbReference>
<name>A0ABY7H895_9BACT</name>
<dbReference type="GO" id="GO:0008233">
    <property type="term" value="F:peptidase activity"/>
    <property type="evidence" value="ECO:0007669"/>
    <property type="project" value="UniProtKB-KW"/>
</dbReference>
<protein>
    <submittedName>
        <fullName evidence="9">Rhomboid family intramembrane serine protease</fullName>
        <ecNumber evidence="9">3.4.21.105</ecNumber>
    </submittedName>
</protein>
<evidence type="ECO:0000256" key="3">
    <source>
        <dbReference type="ARBA" id="ARBA00022692"/>
    </source>
</evidence>
<dbReference type="PANTHER" id="PTHR43731:SF14">
    <property type="entry name" value="PRESENILIN-ASSOCIATED RHOMBOID-LIKE PROTEIN, MITOCHONDRIAL"/>
    <property type="match status" value="1"/>
</dbReference>
<feature type="transmembrane region" description="Helical" evidence="7">
    <location>
        <begin position="197"/>
        <end position="216"/>
    </location>
</feature>
<dbReference type="RefSeq" id="WP_269037652.1">
    <property type="nucleotide sequence ID" value="NZ_CP114040.1"/>
</dbReference>
<evidence type="ECO:0000259" key="8">
    <source>
        <dbReference type="Pfam" id="PF01694"/>
    </source>
</evidence>
<keyword evidence="9" id="KW-0645">Protease</keyword>
<feature type="transmembrane region" description="Helical" evidence="7">
    <location>
        <begin position="302"/>
        <end position="320"/>
    </location>
</feature>
<feature type="transmembrane region" description="Helical" evidence="7">
    <location>
        <begin position="248"/>
        <end position="269"/>
    </location>
</feature>
<feature type="transmembrane region" description="Helical" evidence="7">
    <location>
        <begin position="397"/>
        <end position="418"/>
    </location>
</feature>
<evidence type="ECO:0000313" key="10">
    <source>
        <dbReference type="Proteomes" id="UP001164459"/>
    </source>
</evidence>
<keyword evidence="5 7" id="KW-1133">Transmembrane helix</keyword>
<sequence>MTTLRRTFRVAASPEQILQFVQLKLAGPNDRVARVRLDRVRARGFHLLRTAQRHSERAEWVAGARVRLVRTEDGTDVTIDYAGTVLRGSAGAIMALTFVMAALLLPASFLRDDDPESLLFGLLFLTMFAGFSWPIVTNRRRRDAYFAELADALQEVLAPLSDPEIAPIALRVAAEFHKETDDRIFERALENLRRVPATLALGTFLVAMFALAAWWGDTTHIETLHRMGGLRGEDLALGEYWRLLSSGFVHAGIKHLGGNLQLLFLCYFAEIVLGSRRFVVLFTLSVLGGSLAAALVTPPSVVVVGASGGLFGLAAAILLLTLREPRLLPGEHAEKLRGAFLALIGLNLLFSLLPGISLASHVGGALVGAALVGTRAITFGQTRIWRDEQPRPEVTRVFGICAAICGLALAGSVVLALAHGRPWLLAGP</sequence>
<feature type="transmembrane region" description="Helical" evidence="7">
    <location>
        <begin position="340"/>
        <end position="359"/>
    </location>
</feature>
<comment type="subcellular location">
    <subcellularLocation>
        <location evidence="1">Membrane</location>
        <topology evidence="1">Multi-pass membrane protein</topology>
    </subcellularLocation>
</comment>
<dbReference type="InterPro" id="IPR022764">
    <property type="entry name" value="Peptidase_S54_rhomboid_dom"/>
</dbReference>
<evidence type="ECO:0000256" key="5">
    <source>
        <dbReference type="ARBA" id="ARBA00022989"/>
    </source>
</evidence>
<evidence type="ECO:0000313" key="9">
    <source>
        <dbReference type="EMBL" id="WAS95320.1"/>
    </source>
</evidence>
<feature type="transmembrane region" description="Helical" evidence="7">
    <location>
        <begin position="365"/>
        <end position="385"/>
    </location>
</feature>